<comment type="similarity">
    <text evidence="1">Belongs to the snRNP Sm proteins family.</text>
</comment>
<reference evidence="5" key="1">
    <citation type="submission" date="2025-08" db="UniProtKB">
        <authorList>
            <consortium name="RefSeq"/>
        </authorList>
    </citation>
    <scope>IDENTIFICATION</scope>
</reference>
<gene>
    <name evidence="5" type="primary">LOC103511956</name>
</gene>
<feature type="region of interest" description="Disordered" evidence="2">
    <location>
        <begin position="1"/>
        <end position="70"/>
    </location>
</feature>
<proteinExistence type="inferred from homology"/>
<feature type="domain" description="Sm" evidence="3">
    <location>
        <begin position="77"/>
        <end position="153"/>
    </location>
</feature>
<evidence type="ECO:0000259" key="3">
    <source>
        <dbReference type="SMART" id="SM00651"/>
    </source>
</evidence>
<dbReference type="CDD" id="cd06168">
    <property type="entry name" value="LSMD1"/>
    <property type="match status" value="1"/>
</dbReference>
<dbReference type="GeneID" id="103511956"/>
<dbReference type="PaxDb" id="121845-A0A1S3D5N1"/>
<dbReference type="PANTHER" id="PTHR10701">
    <property type="entry name" value="SMALL NUCLEAR RIBONUCLEOPROTEIN-ASSOCIATED PROTEIN B AND N"/>
    <property type="match status" value="1"/>
</dbReference>
<dbReference type="InterPro" id="IPR050914">
    <property type="entry name" value="snRNP_SmB/NAA38-like"/>
</dbReference>
<keyword evidence="4" id="KW-1185">Reference proteome</keyword>
<dbReference type="GO" id="GO:0031417">
    <property type="term" value="C:NatC complex"/>
    <property type="evidence" value="ECO:0007669"/>
    <property type="project" value="InterPro"/>
</dbReference>
<dbReference type="KEGG" id="dci:103511956"/>
<evidence type="ECO:0000256" key="1">
    <source>
        <dbReference type="ARBA" id="ARBA00006850"/>
    </source>
</evidence>
<name>A0A1S3D5N1_DIACI</name>
<dbReference type="Pfam" id="PF01423">
    <property type="entry name" value="LSM"/>
    <property type="match status" value="1"/>
</dbReference>
<evidence type="ECO:0000313" key="5">
    <source>
        <dbReference type="RefSeq" id="XP_008474929.1"/>
    </source>
</evidence>
<dbReference type="Proteomes" id="UP000079169">
    <property type="component" value="Unplaced"/>
</dbReference>
<dbReference type="PANTHER" id="PTHR10701:SF5">
    <property type="entry name" value="N-ALPHA-ACETYLTRANSFERASE 38, NATC AUXILIARY SUBUNIT"/>
    <property type="match status" value="1"/>
</dbReference>
<dbReference type="RefSeq" id="XP_008474929.1">
    <property type="nucleotide sequence ID" value="XM_008476707.3"/>
</dbReference>
<dbReference type="SUPFAM" id="SSF50182">
    <property type="entry name" value="Sm-like ribonucleoproteins"/>
    <property type="match status" value="1"/>
</dbReference>
<sequence>MTEELKVPSLNEEVETMSLSEPQEVNIREILQKLSHTPEEQIDDGKNSEGTDGKTIDEKTPDTKNSKQAELREQHLKRLRSWINHRMTIEMTDGRVLVGTFLCTDRDANVILGSCGEYLSPEVFESKEENGAQEARLLGLVMVPGQHIVNILHDEPHIS</sequence>
<evidence type="ECO:0000256" key="2">
    <source>
        <dbReference type="SAM" id="MobiDB-lite"/>
    </source>
</evidence>
<dbReference type="SMART" id="SM00651">
    <property type="entry name" value="Sm"/>
    <property type="match status" value="1"/>
</dbReference>
<dbReference type="InterPro" id="IPR034110">
    <property type="entry name" value="LSMD1_Sm"/>
</dbReference>
<dbReference type="STRING" id="121845.A0A1S3D5N1"/>
<organism evidence="4 5">
    <name type="scientific">Diaphorina citri</name>
    <name type="common">Asian citrus psyllid</name>
    <dbReference type="NCBI Taxonomy" id="121845"/>
    <lineage>
        <taxon>Eukaryota</taxon>
        <taxon>Metazoa</taxon>
        <taxon>Ecdysozoa</taxon>
        <taxon>Arthropoda</taxon>
        <taxon>Hexapoda</taxon>
        <taxon>Insecta</taxon>
        <taxon>Pterygota</taxon>
        <taxon>Neoptera</taxon>
        <taxon>Paraneoptera</taxon>
        <taxon>Hemiptera</taxon>
        <taxon>Sternorrhyncha</taxon>
        <taxon>Psylloidea</taxon>
        <taxon>Psyllidae</taxon>
        <taxon>Diaphorininae</taxon>
        <taxon>Diaphorina</taxon>
    </lineage>
</organism>
<feature type="compositionally biased region" description="Basic and acidic residues" evidence="2">
    <location>
        <begin position="26"/>
        <end position="70"/>
    </location>
</feature>
<dbReference type="InterPro" id="IPR010920">
    <property type="entry name" value="LSM_dom_sf"/>
</dbReference>
<accession>A0A1S3D5N1</accession>
<dbReference type="Gene3D" id="2.30.30.100">
    <property type="match status" value="1"/>
</dbReference>
<evidence type="ECO:0000313" key="4">
    <source>
        <dbReference type="Proteomes" id="UP000079169"/>
    </source>
</evidence>
<protein>
    <submittedName>
        <fullName evidence="5">N-alpha-acetyltransferase 38-B, NatC auxiliary subunit-like</fullName>
    </submittedName>
</protein>
<dbReference type="InterPro" id="IPR001163">
    <property type="entry name" value="Sm_dom_euk/arc"/>
</dbReference>
<dbReference type="AlphaFoldDB" id="A0A1S3D5N1"/>